<evidence type="ECO:0000256" key="7">
    <source>
        <dbReference type="ARBA" id="ARBA00045806"/>
    </source>
</evidence>
<accession>X6L9F1</accession>
<proteinExistence type="inferred from homology"/>
<protein>
    <recommendedName>
        <fullName evidence="2">Circumsporozoite protein</fullName>
    </recommendedName>
</protein>
<feature type="compositionally biased region" description="Polar residues" evidence="8">
    <location>
        <begin position="224"/>
        <end position="240"/>
    </location>
</feature>
<keyword evidence="9" id="KW-1133">Transmembrane helix</keyword>
<evidence type="ECO:0000256" key="2">
    <source>
        <dbReference type="ARBA" id="ARBA00021911"/>
    </source>
</evidence>
<evidence type="ECO:0000256" key="9">
    <source>
        <dbReference type="SAM" id="Phobius"/>
    </source>
</evidence>
<evidence type="ECO:0000256" key="4">
    <source>
        <dbReference type="ARBA" id="ARBA00022729"/>
    </source>
</evidence>
<keyword evidence="5" id="KW-0677">Repeat</keyword>
<reference evidence="10 11" key="1">
    <citation type="journal article" date="2013" name="Curr. Biol.">
        <title>The Genome of the Foraminiferan Reticulomyxa filosa.</title>
        <authorList>
            <person name="Glockner G."/>
            <person name="Hulsmann N."/>
            <person name="Schleicher M."/>
            <person name="Noegel A.A."/>
            <person name="Eichinger L."/>
            <person name="Gallinger C."/>
            <person name="Pawlowski J."/>
            <person name="Sierra R."/>
            <person name="Euteneuer U."/>
            <person name="Pillet L."/>
            <person name="Moustafa A."/>
            <person name="Platzer M."/>
            <person name="Groth M."/>
            <person name="Szafranski K."/>
            <person name="Schliwa M."/>
        </authorList>
    </citation>
    <scope>NUCLEOTIDE SEQUENCE [LARGE SCALE GENOMIC DNA]</scope>
</reference>
<organism evidence="10 11">
    <name type="scientific">Reticulomyxa filosa</name>
    <dbReference type="NCBI Taxonomy" id="46433"/>
    <lineage>
        <taxon>Eukaryota</taxon>
        <taxon>Sar</taxon>
        <taxon>Rhizaria</taxon>
        <taxon>Retaria</taxon>
        <taxon>Foraminifera</taxon>
        <taxon>Monothalamids</taxon>
        <taxon>Reticulomyxidae</taxon>
        <taxon>Reticulomyxa</taxon>
    </lineage>
</organism>
<feature type="compositionally biased region" description="Polar residues" evidence="8">
    <location>
        <begin position="81"/>
        <end position="114"/>
    </location>
</feature>
<dbReference type="Proteomes" id="UP000023152">
    <property type="component" value="Unassembled WGS sequence"/>
</dbReference>
<feature type="compositionally biased region" description="Low complexity" evidence="8">
    <location>
        <begin position="17"/>
        <end position="80"/>
    </location>
</feature>
<dbReference type="AlphaFoldDB" id="X6L9F1"/>
<sequence>MKPTNQPSLRPTKKPTSKPTQNPTKKPTKKPTLNPTKRPTSNPTTRPTTKPTSHPTERPTLNPTKKPTSKPTKSPTLRPTQRPTSRPTWTPTAKPSQHPTSGPSQKPTANPTGHPTTIPTKRPTITRPTVQPTNRPSVEPTSQPTIHPTDLPTLLSTANPTQHPSLQLSTDLLKKINQYVCGFELKKYIYYDISIYLYLLLYVNKTEASLPTIRPSARPIATTGVPTKQPTYQPTKRPTKQPIQTAIRSASCKVVCLCTCVILCAIMEIYIYIYTYMYIQVECFRPKKVPRPSYRTQCEEAEAEWTINFVDSAYETNIAQTTITYETDKTCIVFKTTANPSPSCNPNNTPPKLTQLWIQAPCECGSETFLGQFTHTMTPEGYIGDLYEVWLWQLALDRGLCTNVSLGISGPVSLREGQYRLFGEHQYGEGSILSPDICQLNQLAHEASSSSSNKRYSTEDSTDSSDSNSDSFDFWSRGYHDDSESSSEELWSQRRWRNVGRKWSGYTINQWKNNLWRYDPVPWDNCLTKSAVYPDSICHHKCDDVFNVEWTINFLNRSYDAVNNLTSFYYHVSVLDTPPPIFCTRLGNPVTLTTILISVGCDCPFSVLQNNNLHKITDSLQPIGQTRDTYWQWSVQVRPGHSKVIQITVHGNMASTFNGQATLGGWDRCATRRYLDVPDPCANICSKGMFTPWKNYGSCSKKW</sequence>
<evidence type="ECO:0000256" key="6">
    <source>
        <dbReference type="ARBA" id="ARBA00033726"/>
    </source>
</evidence>
<evidence type="ECO:0000256" key="1">
    <source>
        <dbReference type="ARBA" id="ARBA00006241"/>
    </source>
</evidence>
<comment type="similarity">
    <text evidence="1">Belongs to the plasmodium circumsporozoite protein family.</text>
</comment>
<gene>
    <name evidence="10" type="ORF">RFI_40185</name>
</gene>
<evidence type="ECO:0000313" key="10">
    <source>
        <dbReference type="EMBL" id="ETN97344.1"/>
    </source>
</evidence>
<name>X6L9F1_RETFI</name>
<feature type="compositionally biased region" description="Polar residues" evidence="8">
    <location>
        <begin position="154"/>
        <end position="164"/>
    </location>
</feature>
<comment type="function">
    <text evidence="7">Essential sporozoite protein. In the mosquito vector, required for sporozoite development in the oocyst, migration through the vector hemolymph and entry into the vector salivary glands. In the vertebrate host, required for sporozoite migration through the host dermis and infection of host hepatocytes. Binds to highly sulfated heparan sulfate proteoglycans (HSPGs) on the surface of host hepatocytes.</text>
</comment>
<evidence type="ECO:0000256" key="5">
    <source>
        <dbReference type="ARBA" id="ARBA00022737"/>
    </source>
</evidence>
<dbReference type="InterPro" id="IPR006970">
    <property type="entry name" value="PT"/>
</dbReference>
<feature type="compositionally biased region" description="Polar residues" evidence="8">
    <location>
        <begin position="130"/>
        <end position="146"/>
    </location>
</feature>
<dbReference type="Pfam" id="PF04886">
    <property type="entry name" value="PT"/>
    <property type="match status" value="1"/>
</dbReference>
<keyword evidence="3" id="KW-0748">Sporozoite</keyword>
<evidence type="ECO:0000256" key="3">
    <source>
        <dbReference type="ARBA" id="ARBA00022522"/>
    </source>
</evidence>
<keyword evidence="11" id="KW-1185">Reference proteome</keyword>
<feature type="compositionally biased region" description="Low complexity" evidence="8">
    <location>
        <begin position="115"/>
        <end position="129"/>
    </location>
</feature>
<keyword evidence="9" id="KW-0812">Transmembrane</keyword>
<dbReference type="PANTHER" id="PTHR44826:SF3">
    <property type="entry name" value="SPORE COAT PROTEIN SP85"/>
    <property type="match status" value="1"/>
</dbReference>
<feature type="region of interest" description="Disordered" evidence="8">
    <location>
        <begin position="1"/>
        <end position="164"/>
    </location>
</feature>
<comment type="function">
    <text evidence="6">In the vertebrate host, binds to highly sulfated heparan sulfate proteoglycans (HSPGs) on the surface of host hepatocytes and is required for sporozoite invasion of the host hepatocytes.</text>
</comment>
<dbReference type="InterPro" id="IPR051860">
    <property type="entry name" value="Plasmodium_CSP_Invasion"/>
</dbReference>
<dbReference type="PANTHER" id="PTHR44826">
    <property type="entry name" value="SPORE COAT PROTEIN SP85"/>
    <property type="match status" value="1"/>
</dbReference>
<keyword evidence="4" id="KW-0732">Signal</keyword>
<comment type="caution">
    <text evidence="10">The sequence shown here is derived from an EMBL/GenBank/DDBJ whole genome shotgun (WGS) entry which is preliminary data.</text>
</comment>
<feature type="region of interest" description="Disordered" evidence="8">
    <location>
        <begin position="221"/>
        <end position="240"/>
    </location>
</feature>
<feature type="transmembrane region" description="Helical" evidence="9">
    <location>
        <begin position="254"/>
        <end position="279"/>
    </location>
</feature>
<dbReference type="EMBL" id="ASPP01050013">
    <property type="protein sequence ID" value="ETN97344.1"/>
    <property type="molecule type" value="Genomic_DNA"/>
</dbReference>
<evidence type="ECO:0000313" key="11">
    <source>
        <dbReference type="Proteomes" id="UP000023152"/>
    </source>
</evidence>
<evidence type="ECO:0000256" key="8">
    <source>
        <dbReference type="SAM" id="MobiDB-lite"/>
    </source>
</evidence>
<keyword evidence="9" id="KW-0472">Membrane</keyword>